<dbReference type="PANTHER" id="PTHR46560">
    <property type="entry name" value="CYPHER, ISOFORM B"/>
    <property type="match status" value="1"/>
</dbReference>
<dbReference type="AlphaFoldDB" id="A0A9X6NII5"/>
<feature type="compositionally biased region" description="Polar residues" evidence="1">
    <location>
        <begin position="375"/>
        <end position="396"/>
    </location>
</feature>
<dbReference type="PANTHER" id="PTHR46560:SF5">
    <property type="entry name" value="CYPHER, ISOFORM B"/>
    <property type="match status" value="1"/>
</dbReference>
<gene>
    <name evidence="4" type="ORF">BV898_19204</name>
</gene>
<dbReference type="InterPro" id="IPR003961">
    <property type="entry name" value="FN3_dom"/>
</dbReference>
<evidence type="ECO:0000259" key="3">
    <source>
        <dbReference type="Pfam" id="PF25057"/>
    </source>
</evidence>
<proteinExistence type="predicted"/>
<dbReference type="CDD" id="cd00063">
    <property type="entry name" value="FN3"/>
    <property type="match status" value="1"/>
</dbReference>
<evidence type="ECO:0000256" key="1">
    <source>
        <dbReference type="SAM" id="MobiDB-lite"/>
    </source>
</evidence>
<evidence type="ECO:0000313" key="5">
    <source>
        <dbReference type="Proteomes" id="UP000192578"/>
    </source>
</evidence>
<feature type="domain" description="Cuticlin N-terminal" evidence="3">
    <location>
        <begin position="167"/>
        <end position="260"/>
    </location>
</feature>
<dbReference type="Proteomes" id="UP000192578">
    <property type="component" value="Unassembled WGS sequence"/>
</dbReference>
<name>A0A9X6NII5_HYPEX</name>
<organism evidence="4 5">
    <name type="scientific">Hypsibius exemplaris</name>
    <name type="common">Freshwater tardigrade</name>
    <dbReference type="NCBI Taxonomy" id="2072580"/>
    <lineage>
        <taxon>Eukaryota</taxon>
        <taxon>Metazoa</taxon>
        <taxon>Ecdysozoa</taxon>
        <taxon>Tardigrada</taxon>
        <taxon>Eutardigrada</taxon>
        <taxon>Parachela</taxon>
        <taxon>Hypsibioidea</taxon>
        <taxon>Hypsibiidae</taxon>
        <taxon>Hypsibius</taxon>
    </lineage>
</organism>
<reference evidence="5" key="1">
    <citation type="submission" date="2017-01" db="EMBL/GenBank/DDBJ databases">
        <title>Comparative genomics of anhydrobiosis in the tardigrade Hypsibius dujardini.</title>
        <authorList>
            <person name="Yoshida Y."/>
            <person name="Koutsovoulos G."/>
            <person name="Laetsch D."/>
            <person name="Stevens L."/>
            <person name="Kumar S."/>
            <person name="Horikawa D."/>
            <person name="Ishino K."/>
            <person name="Komine S."/>
            <person name="Tomita M."/>
            <person name="Blaxter M."/>
            <person name="Arakawa K."/>
        </authorList>
    </citation>
    <scope>NUCLEOTIDE SEQUENCE [LARGE SCALE GENOMIC DNA]</scope>
    <source>
        <strain evidence="5">Z151</strain>
    </source>
</reference>
<feature type="transmembrane region" description="Helical" evidence="2">
    <location>
        <begin position="490"/>
        <end position="514"/>
    </location>
</feature>
<accession>A0A9X6NII5</accession>
<dbReference type="OrthoDB" id="10069571at2759"/>
<evidence type="ECO:0000313" key="4">
    <source>
        <dbReference type="EMBL" id="OWA54810.1"/>
    </source>
</evidence>
<keyword evidence="2" id="KW-0812">Transmembrane</keyword>
<comment type="caution">
    <text evidence="4">The sequence shown here is derived from an EMBL/GenBank/DDBJ whole genome shotgun (WGS) entry which is preliminary data.</text>
</comment>
<dbReference type="EMBL" id="MTYJ01000464">
    <property type="protein sequence ID" value="OWA54810.1"/>
    <property type="molecule type" value="Genomic_DNA"/>
</dbReference>
<keyword evidence="2" id="KW-0472">Membrane</keyword>
<evidence type="ECO:0000256" key="2">
    <source>
        <dbReference type="SAM" id="Phobius"/>
    </source>
</evidence>
<keyword evidence="5" id="KW-1185">Reference proteome</keyword>
<dbReference type="InterPro" id="IPR056953">
    <property type="entry name" value="CUT_N"/>
</dbReference>
<dbReference type="Pfam" id="PF25057">
    <property type="entry name" value="CUT_N"/>
    <property type="match status" value="1"/>
</dbReference>
<sequence length="538" mass="58625">MVYLLGWLLDFNFGHERFLAFANGIVVTRSTSDLRSISLDWSPFNSHGQSLPISKTPVGAAASGSGVMFLVKFCEDSPWEDTPRSCRSIQTNQTHAQLNDLRPSTKYLVNVEEAPSSATVAVNRSGRMLSAGPATANDQRPAEKDEITFLDKSKSIAIETQKYAVRNVDCKKGETDVTIETGEDFEGVISVQKPDGRPDSRCLIRGYGTPQRTYVLAINHSHCSMEFLENGTVMNAVILIQEHASLVLGSDRSLRISCNYQPAVIRLETGMGGQGSRIIQVGADPEVAAGSTLSPSHVRPPSSIITRRRLFTLQTTTQTFVQTTGRPLYRVPVAMAAVSGTDKTDKRPHTPEMMKGEAKIGRQTTEAFASFYAGHQQTQTSTISPLSAQQSQPHQETNGKLDFRLSAVSSGMAEDVTDVLGARGDGEEARERRNGSAVEESTGLLRHDNVRPQDVLMAMLSGANFNHSAETSTINETGKPRQTGISLAQVVAITATCSLAAIMVVSFLIWLIVFREVCSSRHRRTKGTKTSTEQLRFG</sequence>
<protein>
    <recommendedName>
        <fullName evidence="3">Cuticlin N-terminal domain-containing protein</fullName>
    </recommendedName>
</protein>
<keyword evidence="2" id="KW-1133">Transmembrane helix</keyword>
<feature type="region of interest" description="Disordered" evidence="1">
    <location>
        <begin position="375"/>
        <end position="397"/>
    </location>
</feature>